<dbReference type="InterPro" id="IPR004815">
    <property type="entry name" value="Lon_bac/euk-typ"/>
</dbReference>
<evidence type="ECO:0000256" key="6">
    <source>
        <dbReference type="PROSITE-ProRule" id="PRU01122"/>
    </source>
</evidence>
<accession>A0ABT7HK23</accession>
<dbReference type="RefSeq" id="WP_285153122.1">
    <property type="nucleotide sequence ID" value="NZ_JASSPP010000007.1"/>
</dbReference>
<dbReference type="SMART" id="SM00382">
    <property type="entry name" value="AAA"/>
    <property type="match status" value="1"/>
</dbReference>
<dbReference type="Pfam" id="PF02190">
    <property type="entry name" value="LON_substr_bdg"/>
    <property type="match status" value="1"/>
</dbReference>
<dbReference type="PROSITE" id="PS51787">
    <property type="entry name" value="LON_N"/>
    <property type="match status" value="1"/>
</dbReference>
<dbReference type="Pfam" id="PF05362">
    <property type="entry name" value="Lon_C"/>
    <property type="match status" value="1"/>
</dbReference>
<keyword evidence="3 9" id="KW-0378">Hydrolase</keyword>
<dbReference type="Pfam" id="PF00004">
    <property type="entry name" value="AAA"/>
    <property type="match status" value="1"/>
</dbReference>
<dbReference type="InterPro" id="IPR014721">
    <property type="entry name" value="Ribsml_uS5_D2-typ_fold_subgr"/>
</dbReference>
<dbReference type="InterPro" id="IPR008269">
    <property type="entry name" value="Lon_proteolytic"/>
</dbReference>
<dbReference type="InterPro" id="IPR015947">
    <property type="entry name" value="PUA-like_sf"/>
</dbReference>
<evidence type="ECO:0000256" key="2">
    <source>
        <dbReference type="ARBA" id="ARBA00022741"/>
    </source>
</evidence>
<dbReference type="CDD" id="cd19500">
    <property type="entry name" value="RecA-like_Lon"/>
    <property type="match status" value="1"/>
</dbReference>
<evidence type="ECO:0000256" key="4">
    <source>
        <dbReference type="ARBA" id="ARBA00022825"/>
    </source>
</evidence>
<dbReference type="InterPro" id="IPR027065">
    <property type="entry name" value="Lon_Prtase"/>
</dbReference>
<feature type="domain" description="Lon N-terminal" evidence="8">
    <location>
        <begin position="2"/>
        <end position="194"/>
    </location>
</feature>
<evidence type="ECO:0000256" key="1">
    <source>
        <dbReference type="ARBA" id="ARBA00022670"/>
    </source>
</evidence>
<dbReference type="Proteomes" id="UP001225134">
    <property type="component" value="Unassembled WGS sequence"/>
</dbReference>
<dbReference type="Gene3D" id="2.30.130.40">
    <property type="entry name" value="LON domain-like"/>
    <property type="match status" value="1"/>
</dbReference>
<dbReference type="SUPFAM" id="SSF54211">
    <property type="entry name" value="Ribosomal protein S5 domain 2-like"/>
    <property type="match status" value="1"/>
</dbReference>
<dbReference type="PROSITE" id="PS51786">
    <property type="entry name" value="LON_PROTEOLYTIC"/>
    <property type="match status" value="1"/>
</dbReference>
<keyword evidence="10" id="KW-1185">Reference proteome</keyword>
<dbReference type="Gene3D" id="1.20.58.1480">
    <property type="match status" value="1"/>
</dbReference>
<dbReference type="EC" id="3.4.21.53" evidence="9"/>
<dbReference type="InterPro" id="IPR020568">
    <property type="entry name" value="Ribosomal_Su5_D2-typ_SF"/>
</dbReference>
<dbReference type="PRINTS" id="PR00830">
    <property type="entry name" value="ENDOLAPTASE"/>
</dbReference>
<dbReference type="Pfam" id="PF22667">
    <property type="entry name" value="Lon_lid"/>
    <property type="match status" value="1"/>
</dbReference>
<gene>
    <name evidence="9" type="primary">lon</name>
    <name evidence="9" type="ORF">QQA45_05005</name>
</gene>
<name>A0ABT7HK23_9FUSO</name>
<proteinExistence type="predicted"/>
<dbReference type="NCBIfam" id="TIGR00763">
    <property type="entry name" value="lon"/>
    <property type="match status" value="1"/>
</dbReference>
<keyword evidence="5" id="KW-0067">ATP-binding</keyword>
<dbReference type="Gene3D" id="3.30.230.10">
    <property type="match status" value="1"/>
</dbReference>
<dbReference type="SMART" id="SM00464">
    <property type="entry name" value="LON"/>
    <property type="match status" value="1"/>
</dbReference>
<dbReference type="InterPro" id="IPR054594">
    <property type="entry name" value="Lon_lid"/>
</dbReference>
<evidence type="ECO:0000259" key="8">
    <source>
        <dbReference type="PROSITE" id="PS51787"/>
    </source>
</evidence>
<reference evidence="9 10" key="1">
    <citation type="submission" date="2023-06" db="EMBL/GenBank/DDBJ databases">
        <title>Antibody response to the Sneathia vaginalis cytopathogenic toxin A during pregnancy.</title>
        <authorList>
            <person name="Mccoy Z.T."/>
            <person name="Serrano M.G."/>
            <person name="Spaine K."/>
            <person name="Edwards D.J."/>
            <person name="Buck G.A."/>
            <person name="Jefferson K."/>
        </authorList>
    </citation>
    <scope>NUCLEOTIDE SEQUENCE [LARGE SCALE GENOMIC DNA]</scope>
    <source>
        <strain evidence="9 10">CCUG 42621</strain>
    </source>
</reference>
<evidence type="ECO:0000313" key="10">
    <source>
        <dbReference type="Proteomes" id="UP001225134"/>
    </source>
</evidence>
<organism evidence="9 10">
    <name type="scientific">Sneathia sanguinegens</name>
    <dbReference type="NCBI Taxonomy" id="40543"/>
    <lineage>
        <taxon>Bacteria</taxon>
        <taxon>Fusobacteriati</taxon>
        <taxon>Fusobacteriota</taxon>
        <taxon>Fusobacteriia</taxon>
        <taxon>Fusobacteriales</taxon>
        <taxon>Leptotrichiaceae</taxon>
        <taxon>Sneathia</taxon>
    </lineage>
</organism>
<feature type="domain" description="Lon proteolytic" evidence="7">
    <location>
        <begin position="586"/>
        <end position="663"/>
    </location>
</feature>
<dbReference type="PANTHER" id="PTHR10046">
    <property type="entry name" value="ATP DEPENDENT LON PROTEASE FAMILY MEMBER"/>
    <property type="match status" value="1"/>
</dbReference>
<dbReference type="Gene3D" id="1.10.8.60">
    <property type="match status" value="1"/>
</dbReference>
<evidence type="ECO:0000313" key="9">
    <source>
        <dbReference type="EMBL" id="MDK9580873.1"/>
    </source>
</evidence>
<dbReference type="Gene3D" id="1.20.5.5270">
    <property type="match status" value="1"/>
</dbReference>
<dbReference type="InterPro" id="IPR003111">
    <property type="entry name" value="Lon_prtase_N"/>
</dbReference>
<dbReference type="InterPro" id="IPR003593">
    <property type="entry name" value="AAA+_ATPase"/>
</dbReference>
<dbReference type="InterPro" id="IPR003959">
    <property type="entry name" value="ATPase_AAA_core"/>
</dbReference>
<dbReference type="EMBL" id="JASSPP010000007">
    <property type="protein sequence ID" value="MDK9580873.1"/>
    <property type="molecule type" value="Genomic_DNA"/>
</dbReference>
<dbReference type="SUPFAM" id="SSF52540">
    <property type="entry name" value="P-loop containing nucleoside triphosphate hydrolases"/>
    <property type="match status" value="1"/>
</dbReference>
<dbReference type="SUPFAM" id="SSF88697">
    <property type="entry name" value="PUA domain-like"/>
    <property type="match status" value="1"/>
</dbReference>
<dbReference type="InterPro" id="IPR046336">
    <property type="entry name" value="Lon_prtase_N_sf"/>
</dbReference>
<sequence length="663" mass="75918">MIALIPTKEVAVMPSVETNVLLGRECSINAAYLALNSNDKKLVLSIQKNVELEKVEADGIEEYGVLVEILKIYKVSEKTYRIVVKGKNRVKLSNTIYDEENKCFMTNITNLRTVKDLQDNSINNAENILKSAAMLLSYGNESKNDVMSVNTIEDLIDTLVFRIPFETHVKQYYLTIKSLQKRVDTFYDDVKYETQRFIIENDINNKLKENIDESQRNYYLKEKMKVLKEELGENENSDLDNLQNRIEENADMPEGFKNKLRKELKKLKNTPVFSGEYNVTLNYIEVLLDLPFKKSENEEFNIKKVKSILDKDHYGLKEVKDTIIEFLSVMKLKSKLSEKDTKKYSTILCLIGPPGVGKTSFATSIAHAMNRKFEKISLGGVNDESEIRGHRRTYVGAMPGRIIEAIKRAGVSNPVILLDEIDKLDSNFKGDPASALLEVLDPTQNSKFEDHFIDYPYDLSDVLFICTANNYQTIPEALYDRMEIIELESYTELEKLKIAKKYLIPQVYEETNIKLSLSEELILKIINEYTREAGVRNLKREFLKIARKIAREMLETKKEKFRITKANITKYLGPEKFKPEKQMQKKPKVGSVVGLAWTAVGGTTLEVQGVKMEGSGKLLLTGKLGDVMQESAKVAYSFVRSIKNKLGIKDEFEKKYGYTFAFS</sequence>
<keyword evidence="2" id="KW-0547">Nucleotide-binding</keyword>
<comment type="caution">
    <text evidence="9">The sequence shown here is derived from an EMBL/GenBank/DDBJ whole genome shotgun (WGS) entry which is preliminary data.</text>
</comment>
<comment type="caution">
    <text evidence="6">Lacks conserved residue(s) required for the propagation of feature annotation.</text>
</comment>
<dbReference type="GO" id="GO:0004252">
    <property type="term" value="F:serine-type endopeptidase activity"/>
    <property type="evidence" value="ECO:0007669"/>
    <property type="project" value="UniProtKB-EC"/>
</dbReference>
<dbReference type="InterPro" id="IPR027417">
    <property type="entry name" value="P-loop_NTPase"/>
</dbReference>
<keyword evidence="1" id="KW-0645">Protease</keyword>
<dbReference type="Gene3D" id="3.40.50.300">
    <property type="entry name" value="P-loop containing nucleotide triphosphate hydrolases"/>
    <property type="match status" value="1"/>
</dbReference>
<protein>
    <submittedName>
        <fullName evidence="9">Endopeptidase La</fullName>
        <ecNumber evidence="9">3.4.21.53</ecNumber>
    </submittedName>
</protein>
<evidence type="ECO:0000256" key="3">
    <source>
        <dbReference type="ARBA" id="ARBA00022801"/>
    </source>
</evidence>
<evidence type="ECO:0000259" key="7">
    <source>
        <dbReference type="PROSITE" id="PS51786"/>
    </source>
</evidence>
<evidence type="ECO:0000256" key="5">
    <source>
        <dbReference type="ARBA" id="ARBA00022840"/>
    </source>
</evidence>
<keyword evidence="4" id="KW-0720">Serine protease</keyword>